<evidence type="ECO:0000256" key="1">
    <source>
        <dbReference type="SAM" id="SignalP"/>
    </source>
</evidence>
<reference evidence="2 3" key="1">
    <citation type="journal article" date="2016" name="Nat. Commun.">
        <title>Thousands of microbial genomes shed light on interconnected biogeochemical processes in an aquifer system.</title>
        <authorList>
            <person name="Anantharaman K."/>
            <person name="Brown C.T."/>
            <person name="Hug L.A."/>
            <person name="Sharon I."/>
            <person name="Castelle C.J."/>
            <person name="Probst A.J."/>
            <person name="Thomas B.C."/>
            <person name="Singh A."/>
            <person name="Wilkins M.J."/>
            <person name="Karaoz U."/>
            <person name="Brodie E.L."/>
            <person name="Williams K.H."/>
            <person name="Hubbard S.S."/>
            <person name="Banfield J.F."/>
        </authorList>
    </citation>
    <scope>NUCLEOTIDE SEQUENCE [LARGE SCALE GENOMIC DNA]</scope>
</reference>
<evidence type="ECO:0000313" key="3">
    <source>
        <dbReference type="Proteomes" id="UP000177043"/>
    </source>
</evidence>
<feature type="chain" id="PRO_5009584096" evidence="1">
    <location>
        <begin position="35"/>
        <end position="575"/>
    </location>
</feature>
<proteinExistence type="predicted"/>
<evidence type="ECO:0000313" key="2">
    <source>
        <dbReference type="EMBL" id="OHA58764.1"/>
    </source>
</evidence>
<name>A0A1G2QDX8_9BACT</name>
<feature type="signal peptide" evidence="1">
    <location>
        <begin position="1"/>
        <end position="34"/>
    </location>
</feature>
<gene>
    <name evidence="2" type="ORF">A2571_00025</name>
</gene>
<dbReference type="AlphaFoldDB" id="A0A1G2QDX8"/>
<accession>A0A1G2QDX8</accession>
<organism evidence="2 3">
    <name type="scientific">Candidatus Vogelbacteria bacterium RIFOXYD1_FULL_44_32</name>
    <dbReference type="NCBI Taxonomy" id="1802438"/>
    <lineage>
        <taxon>Bacteria</taxon>
        <taxon>Candidatus Vogeliibacteriota</taxon>
    </lineage>
</organism>
<sequence>MTLGLKGPYCFQFFLASFLLILGFFLSSSSSVQAANYTASVSQNGGTDWMSGEQVTVSWTGSGVTNPVLGLVTLRNINTNHEYTMWISTSSGNYKNGSRSWTVNRVLPDGTTIESGVYRAVVTLIECLGGTNCDTATGQTSSVFNILPVANSACQVIYSATGNGGGSVVGPSPNPIPYGQSGRVFFTANGSLNEVKKFFLNGQRITPVPASPYSLSCQGSPFDVIVEFGPKDTCQVTYSAIGSGGNISGPATNPLVSGQTGSVTYSPINSNYEVKEFYRDNVKITPMPGSPYSFTCQGQPIDVKVVFGLKNTCPVTYSVIGLGGTMSGPTTNPLTMGQTGSVTYSPTIPLYEVKEFYRDNVKITPVPLSPYSFTCQGQPIDVKTVFGPKDGCPITITKTPENGGTVATNNIYNGFIPRGITGSVNIADGNDGYVVSKIVKNRQVQPLETTRVAFLCDLTATPAPSHTLSIEYRQAAYRVISKVVGSGNGTINPLGASYYNNNQNAVYRMVPGTNNKVLAVFVDGNNLGSRTSYTFQPTTDKTRTIEASFIYSKYGVVHRQLASIAEAIKGLFVFR</sequence>
<protein>
    <submittedName>
        <fullName evidence="2">Uncharacterized protein</fullName>
    </submittedName>
</protein>
<keyword evidence="1" id="KW-0732">Signal</keyword>
<dbReference type="EMBL" id="MHTJ01000002">
    <property type="protein sequence ID" value="OHA58764.1"/>
    <property type="molecule type" value="Genomic_DNA"/>
</dbReference>
<comment type="caution">
    <text evidence="2">The sequence shown here is derived from an EMBL/GenBank/DDBJ whole genome shotgun (WGS) entry which is preliminary data.</text>
</comment>
<dbReference type="Proteomes" id="UP000177043">
    <property type="component" value="Unassembled WGS sequence"/>
</dbReference>